<keyword evidence="2" id="KW-1185">Reference proteome</keyword>
<proteinExistence type="predicted"/>
<dbReference type="Proteomes" id="UP001304467">
    <property type="component" value="Unassembled WGS sequence"/>
</dbReference>
<comment type="caution">
    <text evidence="1">The sequence shown here is derived from an EMBL/GenBank/DDBJ whole genome shotgun (WGS) entry which is preliminary data.</text>
</comment>
<sequence length="77" mass="8221">MGIDEGSKLWEKTAVVLRGTTNPPDDLDSAHLPPWMATFAVANLVPGLPVPTGKVAAFGRNFDQKVDGYGALRKSIN</sequence>
<protein>
    <submittedName>
        <fullName evidence="1">Uncharacterized protein</fullName>
    </submittedName>
</protein>
<reference evidence="1 2" key="1">
    <citation type="journal article" date="2023" name="Front. Microbiol.">
        <title>Genomic analyses of Burkholderia respiratory isolates indicates two evolutionarily distinct B. anthina clades.</title>
        <authorList>
            <person name="Pham A."/>
            <person name="Volmer J.G."/>
            <person name="Chambers D.C."/>
            <person name="Smith D.J."/>
            <person name="Reid D.W."/>
            <person name="Burr L."/>
            <person name="Wells T.J."/>
        </authorList>
    </citation>
    <scope>NUCLEOTIDE SEQUENCE [LARGE SCALE GENOMIC DNA]</scope>
    <source>
        <strain evidence="1 2">BCCIQ07A</strain>
    </source>
</reference>
<name>A0ABU5WU75_9BURK</name>
<dbReference type="EMBL" id="JAWRLE010000054">
    <property type="protein sequence ID" value="MEB2582575.1"/>
    <property type="molecule type" value="Genomic_DNA"/>
</dbReference>
<organism evidence="1 2">
    <name type="scientific">Burkholderia anthinoferrum</name>
    <dbReference type="NCBI Taxonomy" id="3090833"/>
    <lineage>
        <taxon>Bacteria</taxon>
        <taxon>Pseudomonadati</taxon>
        <taxon>Pseudomonadota</taxon>
        <taxon>Betaproteobacteria</taxon>
        <taxon>Burkholderiales</taxon>
        <taxon>Burkholderiaceae</taxon>
        <taxon>Burkholderia</taxon>
    </lineage>
</organism>
<evidence type="ECO:0000313" key="1">
    <source>
        <dbReference type="EMBL" id="MEB2582575.1"/>
    </source>
</evidence>
<accession>A0ABU5WU75</accession>
<gene>
    <name evidence="1" type="ORF">SB593_26905</name>
</gene>
<evidence type="ECO:0000313" key="2">
    <source>
        <dbReference type="Proteomes" id="UP001304467"/>
    </source>
</evidence>
<dbReference type="RefSeq" id="WP_124659385.1">
    <property type="nucleotide sequence ID" value="NZ_JAWRKY010000002.1"/>
</dbReference>